<evidence type="ECO:0000259" key="1">
    <source>
        <dbReference type="Pfam" id="PF02627"/>
    </source>
</evidence>
<feature type="domain" description="Carboxymuconolactone decarboxylase-like" evidence="1">
    <location>
        <begin position="41"/>
        <end position="81"/>
    </location>
</feature>
<dbReference type="InterPro" id="IPR029032">
    <property type="entry name" value="AhpD-like"/>
</dbReference>
<dbReference type="SUPFAM" id="SSF69118">
    <property type="entry name" value="AhpD-like"/>
    <property type="match status" value="1"/>
</dbReference>
<sequence length="81" mass="9056">MPWIRTISVDEATGRLARTYQAAIQRAGRVFGILRAQSLSPPILDASMGLYQKIMYAAEGISRRQREMLATVVSQVNACHY</sequence>
<protein>
    <submittedName>
        <fullName evidence="2">Carboxymuconolactone decarboxylase family protein</fullName>
    </submittedName>
</protein>
<evidence type="ECO:0000313" key="2">
    <source>
        <dbReference type="EMBL" id="QDV06270.1"/>
    </source>
</evidence>
<dbReference type="EMBL" id="CP036434">
    <property type="protein sequence ID" value="QDV06270.1"/>
    <property type="molecule type" value="Genomic_DNA"/>
</dbReference>
<evidence type="ECO:0000313" key="3">
    <source>
        <dbReference type="Proteomes" id="UP000320390"/>
    </source>
</evidence>
<proteinExistence type="predicted"/>
<name>A0A518EQB2_9BACT</name>
<dbReference type="Proteomes" id="UP000320390">
    <property type="component" value="Chromosome"/>
</dbReference>
<keyword evidence="3" id="KW-1185">Reference proteome</keyword>
<accession>A0A518EQB2</accession>
<dbReference type="InterPro" id="IPR003779">
    <property type="entry name" value="CMD-like"/>
</dbReference>
<dbReference type="GO" id="GO:0051920">
    <property type="term" value="F:peroxiredoxin activity"/>
    <property type="evidence" value="ECO:0007669"/>
    <property type="project" value="InterPro"/>
</dbReference>
<gene>
    <name evidence="2" type="ORF">Poly30_17780</name>
</gene>
<dbReference type="Pfam" id="PF02627">
    <property type="entry name" value="CMD"/>
    <property type="match status" value="1"/>
</dbReference>
<dbReference type="RefSeq" id="WP_419191136.1">
    <property type="nucleotide sequence ID" value="NZ_CP036434.1"/>
</dbReference>
<dbReference type="AlphaFoldDB" id="A0A518EQB2"/>
<organism evidence="2 3">
    <name type="scientific">Saltatorellus ferox</name>
    <dbReference type="NCBI Taxonomy" id="2528018"/>
    <lineage>
        <taxon>Bacteria</taxon>
        <taxon>Pseudomonadati</taxon>
        <taxon>Planctomycetota</taxon>
        <taxon>Planctomycetia</taxon>
        <taxon>Planctomycetia incertae sedis</taxon>
        <taxon>Saltatorellus</taxon>
    </lineage>
</organism>
<reference evidence="2 3" key="1">
    <citation type="submission" date="2019-02" db="EMBL/GenBank/DDBJ databases">
        <title>Deep-cultivation of Planctomycetes and their phenomic and genomic characterization uncovers novel biology.</title>
        <authorList>
            <person name="Wiegand S."/>
            <person name="Jogler M."/>
            <person name="Boedeker C."/>
            <person name="Pinto D."/>
            <person name="Vollmers J."/>
            <person name="Rivas-Marin E."/>
            <person name="Kohn T."/>
            <person name="Peeters S.H."/>
            <person name="Heuer A."/>
            <person name="Rast P."/>
            <person name="Oberbeckmann S."/>
            <person name="Bunk B."/>
            <person name="Jeske O."/>
            <person name="Meyerdierks A."/>
            <person name="Storesund J.E."/>
            <person name="Kallscheuer N."/>
            <person name="Luecker S."/>
            <person name="Lage O.M."/>
            <person name="Pohl T."/>
            <person name="Merkel B.J."/>
            <person name="Hornburger P."/>
            <person name="Mueller R.-W."/>
            <person name="Bruemmer F."/>
            <person name="Labrenz M."/>
            <person name="Spormann A.M."/>
            <person name="Op den Camp H."/>
            <person name="Overmann J."/>
            <person name="Amann R."/>
            <person name="Jetten M.S.M."/>
            <person name="Mascher T."/>
            <person name="Medema M.H."/>
            <person name="Devos D.P."/>
            <person name="Kaster A.-K."/>
            <person name="Ovreas L."/>
            <person name="Rohde M."/>
            <person name="Galperin M.Y."/>
            <person name="Jogler C."/>
        </authorList>
    </citation>
    <scope>NUCLEOTIDE SEQUENCE [LARGE SCALE GENOMIC DNA]</scope>
    <source>
        <strain evidence="2 3">Poly30</strain>
    </source>
</reference>
<dbReference type="Gene3D" id="1.20.1290.10">
    <property type="entry name" value="AhpD-like"/>
    <property type="match status" value="1"/>
</dbReference>